<feature type="region of interest" description="Disordered" evidence="1">
    <location>
        <begin position="126"/>
        <end position="176"/>
    </location>
</feature>
<protein>
    <submittedName>
        <fullName evidence="2">Uncharacterized protein</fullName>
    </submittedName>
</protein>
<organism evidence="2 3">
    <name type="scientific">Phyllosticta capitalensis</name>
    <dbReference type="NCBI Taxonomy" id="121624"/>
    <lineage>
        <taxon>Eukaryota</taxon>
        <taxon>Fungi</taxon>
        <taxon>Dikarya</taxon>
        <taxon>Ascomycota</taxon>
        <taxon>Pezizomycotina</taxon>
        <taxon>Dothideomycetes</taxon>
        <taxon>Dothideomycetes incertae sedis</taxon>
        <taxon>Botryosphaeriales</taxon>
        <taxon>Phyllostictaceae</taxon>
        <taxon>Phyllosticta</taxon>
    </lineage>
</organism>
<accession>A0ABR1YVN2</accession>
<evidence type="ECO:0000313" key="2">
    <source>
        <dbReference type="EMBL" id="KAK8239946.1"/>
    </source>
</evidence>
<name>A0ABR1YVN2_9PEZI</name>
<dbReference type="EMBL" id="JBBWRZ010000003">
    <property type="protein sequence ID" value="KAK8239946.1"/>
    <property type="molecule type" value="Genomic_DNA"/>
</dbReference>
<comment type="caution">
    <text evidence="2">The sequence shown here is derived from an EMBL/GenBank/DDBJ whole genome shotgun (WGS) entry which is preliminary data.</text>
</comment>
<sequence>MDISTQTDQSGFCARGDAQPGRATRCRLRGWQAGVRTHLLWPLLPSPAPAAAAPQPLLLLLLLQFAVPSLMLLTDFGREWLRPRPRPVAIICPTQRRPPPAVYRPSFLFSPYTYAFVVHTTQHTLRKKKHLQKTNTQPPRLIPVQSRRASPPHPSPVSARERGYPRAPAEPRPFLPCPSLSPSPSLFRRVLAWLA</sequence>
<reference evidence="2 3" key="1">
    <citation type="submission" date="2024-04" db="EMBL/GenBank/DDBJ databases">
        <title>Phyllosticta paracitricarpa is synonymous to the EU quarantine fungus P. citricarpa based on phylogenomic analyses.</title>
        <authorList>
            <consortium name="Lawrence Berkeley National Laboratory"/>
            <person name="Van Ingen-Buijs V.A."/>
            <person name="Van Westerhoven A.C."/>
            <person name="Haridas S."/>
            <person name="Skiadas P."/>
            <person name="Martin F."/>
            <person name="Groenewald J.Z."/>
            <person name="Crous P.W."/>
            <person name="Seidl M.F."/>
        </authorList>
    </citation>
    <scope>NUCLEOTIDE SEQUENCE [LARGE SCALE GENOMIC DNA]</scope>
    <source>
        <strain evidence="2 3">CBS 123374</strain>
    </source>
</reference>
<dbReference type="Proteomes" id="UP001492380">
    <property type="component" value="Unassembled WGS sequence"/>
</dbReference>
<keyword evidence="3" id="KW-1185">Reference proteome</keyword>
<proteinExistence type="predicted"/>
<evidence type="ECO:0000313" key="3">
    <source>
        <dbReference type="Proteomes" id="UP001492380"/>
    </source>
</evidence>
<gene>
    <name evidence="2" type="ORF">HDK90DRAFT_168744</name>
</gene>
<evidence type="ECO:0000256" key="1">
    <source>
        <dbReference type="SAM" id="MobiDB-lite"/>
    </source>
</evidence>